<comment type="caution">
    <text evidence="10">The sequence shown here is derived from an EMBL/GenBank/DDBJ whole genome shotgun (WGS) entry which is preliminary data.</text>
</comment>
<keyword evidence="10" id="KW-0808">Transferase</keyword>
<protein>
    <recommendedName>
        <fullName evidence="6">Pyrimidine-nucleoside phosphorylase</fullName>
        <ecNumber evidence="5">2.4.2.2</ecNumber>
    </recommendedName>
</protein>
<name>A0ABS6FG66_9FIRM</name>
<dbReference type="PANTHER" id="PTHR10515">
    <property type="entry name" value="THYMIDINE PHOSPHORYLASE"/>
    <property type="match status" value="1"/>
</dbReference>
<dbReference type="InterPro" id="IPR017872">
    <property type="entry name" value="Pyrmidine_PPase_CS"/>
</dbReference>
<dbReference type="InterPro" id="IPR013102">
    <property type="entry name" value="PYNP_C"/>
</dbReference>
<comment type="catalytic activity">
    <reaction evidence="8">
        <text>thymidine + phosphate = 2-deoxy-alpha-D-ribose 1-phosphate + thymine</text>
        <dbReference type="Rhea" id="RHEA:16037"/>
        <dbReference type="ChEBI" id="CHEBI:17748"/>
        <dbReference type="ChEBI" id="CHEBI:17821"/>
        <dbReference type="ChEBI" id="CHEBI:43474"/>
        <dbReference type="ChEBI" id="CHEBI:57259"/>
        <dbReference type="EC" id="2.4.2.2"/>
    </reaction>
</comment>
<organism evidence="10 11">
    <name type="scientific">Peptoniphilus ovalis</name>
    <dbReference type="NCBI Taxonomy" id="2841503"/>
    <lineage>
        <taxon>Bacteria</taxon>
        <taxon>Bacillati</taxon>
        <taxon>Bacillota</taxon>
        <taxon>Tissierellia</taxon>
        <taxon>Tissierellales</taxon>
        <taxon>Peptoniphilaceae</taxon>
        <taxon>Peptoniphilus</taxon>
    </lineage>
</organism>
<dbReference type="InterPro" id="IPR000053">
    <property type="entry name" value="Thymidine/pyrmidine_PPase"/>
</dbReference>
<dbReference type="EC" id="2.4.2.2" evidence="5"/>
<evidence type="ECO:0000256" key="2">
    <source>
        <dbReference type="ARBA" id="ARBA00003877"/>
    </source>
</evidence>
<evidence type="ECO:0000256" key="8">
    <source>
        <dbReference type="ARBA" id="ARBA00048525"/>
    </source>
</evidence>
<dbReference type="PANTHER" id="PTHR10515:SF0">
    <property type="entry name" value="THYMIDINE PHOSPHORYLASE"/>
    <property type="match status" value="1"/>
</dbReference>
<dbReference type="NCBIfam" id="TIGR02644">
    <property type="entry name" value="Y_phosphoryl"/>
    <property type="match status" value="1"/>
</dbReference>
<dbReference type="EMBL" id="JAHLQO010000003">
    <property type="protein sequence ID" value="MBU5669174.1"/>
    <property type="molecule type" value="Genomic_DNA"/>
</dbReference>
<evidence type="ECO:0000256" key="5">
    <source>
        <dbReference type="ARBA" id="ARBA00011889"/>
    </source>
</evidence>
<dbReference type="NCBIfam" id="NF004490">
    <property type="entry name" value="PRK05820.1"/>
    <property type="match status" value="1"/>
</dbReference>
<comment type="function">
    <text evidence="2">Catalyzes phosphorolysis of the pyrimidine nucleosides uridine, thymidine and 2'-deoxyuridine with the formation of the corresponding pyrimidine base and ribose-1-phosphate.</text>
</comment>
<dbReference type="RefSeq" id="WP_216549020.1">
    <property type="nucleotide sequence ID" value="NZ_JAHLQO010000003.1"/>
</dbReference>
<dbReference type="InterPro" id="IPR018090">
    <property type="entry name" value="Pyrmidine_PPas_bac/euk"/>
</dbReference>
<evidence type="ECO:0000256" key="6">
    <source>
        <dbReference type="ARBA" id="ARBA00014680"/>
    </source>
</evidence>
<comment type="catalytic activity">
    <reaction evidence="7">
        <text>uridine + phosphate = alpha-D-ribose 1-phosphate + uracil</text>
        <dbReference type="Rhea" id="RHEA:24388"/>
        <dbReference type="ChEBI" id="CHEBI:16704"/>
        <dbReference type="ChEBI" id="CHEBI:17568"/>
        <dbReference type="ChEBI" id="CHEBI:43474"/>
        <dbReference type="ChEBI" id="CHEBI:57720"/>
        <dbReference type="EC" id="2.4.2.2"/>
    </reaction>
</comment>
<keyword evidence="10" id="KW-0328">Glycosyltransferase</keyword>
<proteinExistence type="inferred from homology"/>
<dbReference type="NCBIfam" id="NF004747">
    <property type="entry name" value="PRK06078.1"/>
    <property type="match status" value="1"/>
</dbReference>
<comment type="subunit">
    <text evidence="4">Homodimer.</text>
</comment>
<sequence>MNFIDIIEKKKENKALTEEEIKFFIENYVKGEIPDYQVSALLMAIYFNKLNLDETYYLTKYMIESGDTVDLTDVHGVKVDKHSTGGVGDTVTLVLGPLMASVGLVFAKMSGRGLGHTGGTLDKLEAIPGFNIYLNEEEFKNNLEKSNIAVIGQTDDIVPADKLLYALRDATDTVDNVSLISSSILSKKIALGTDALVLDIKVGSGAFMKDKESAIELSKLMVELGKKFNRNTKAIITNMSEPLGDAVGNSIEVIEAIKTLRGEGSKNLREISIKIGSSLMNMAGLTDSEEEAKKIIIEKIESGEALEKFKEMVELQGGDSTYIDDISKFKLSSIEESVIAEESGYVKEIEALEIGIVSRDLGAGRLKKGDDLDLGAGIYLYKKVGDYVKKGDKLATIYTEKADEVERAVERIKKAYKYSDEKEEYKLIIEEID</sequence>
<evidence type="ECO:0000256" key="4">
    <source>
        <dbReference type="ARBA" id="ARBA00011738"/>
    </source>
</evidence>
<comment type="catalytic activity">
    <reaction evidence="1">
        <text>2'-deoxyuridine + phosphate = 2-deoxy-alpha-D-ribose 1-phosphate + uracil</text>
        <dbReference type="Rhea" id="RHEA:22824"/>
        <dbReference type="ChEBI" id="CHEBI:16450"/>
        <dbReference type="ChEBI" id="CHEBI:17568"/>
        <dbReference type="ChEBI" id="CHEBI:43474"/>
        <dbReference type="ChEBI" id="CHEBI:57259"/>
        <dbReference type="EC" id="2.4.2.2"/>
    </reaction>
</comment>
<gene>
    <name evidence="10" type="ORF">KQI68_04875</name>
</gene>
<dbReference type="SMART" id="SM00941">
    <property type="entry name" value="PYNP_C"/>
    <property type="match status" value="1"/>
</dbReference>
<evidence type="ECO:0000313" key="10">
    <source>
        <dbReference type="EMBL" id="MBU5669174.1"/>
    </source>
</evidence>
<reference evidence="10 11" key="1">
    <citation type="submission" date="2021-06" db="EMBL/GenBank/DDBJ databases">
        <authorList>
            <person name="Sun Q."/>
            <person name="Li D."/>
        </authorList>
    </citation>
    <scope>NUCLEOTIDE SEQUENCE [LARGE SCALE GENOMIC DNA]</scope>
    <source>
        <strain evidence="10 11">MSJ-1</strain>
    </source>
</reference>
<dbReference type="GO" id="GO:0016154">
    <property type="term" value="F:pyrimidine-nucleoside phosphorylase activity"/>
    <property type="evidence" value="ECO:0007669"/>
    <property type="project" value="UniProtKB-EC"/>
</dbReference>
<dbReference type="Proteomes" id="UP000783742">
    <property type="component" value="Unassembled WGS sequence"/>
</dbReference>
<dbReference type="PROSITE" id="PS00647">
    <property type="entry name" value="THYMID_PHOSPHORYLASE"/>
    <property type="match status" value="1"/>
</dbReference>
<comment type="similarity">
    <text evidence="3">Belongs to the thymidine/pyrimidine-nucleoside phosphorylase family.</text>
</comment>
<dbReference type="PIRSF" id="PIRSF000478">
    <property type="entry name" value="TP_PyNP"/>
    <property type="match status" value="1"/>
</dbReference>
<dbReference type="InterPro" id="IPR017459">
    <property type="entry name" value="Glycosyl_Trfase_fam3_N_dom"/>
</dbReference>
<evidence type="ECO:0000313" key="11">
    <source>
        <dbReference type="Proteomes" id="UP000783742"/>
    </source>
</evidence>
<dbReference type="Pfam" id="PF02885">
    <property type="entry name" value="Glycos_trans_3N"/>
    <property type="match status" value="1"/>
</dbReference>
<accession>A0ABS6FG66</accession>
<dbReference type="Pfam" id="PF00591">
    <property type="entry name" value="Glycos_transf_3"/>
    <property type="match status" value="1"/>
</dbReference>
<evidence type="ECO:0000256" key="1">
    <source>
        <dbReference type="ARBA" id="ARBA00001066"/>
    </source>
</evidence>
<feature type="domain" description="Pyrimidine nucleoside phosphorylase C-terminal" evidence="9">
    <location>
        <begin position="345"/>
        <end position="419"/>
    </location>
</feature>
<evidence type="ECO:0000256" key="3">
    <source>
        <dbReference type="ARBA" id="ARBA00006915"/>
    </source>
</evidence>
<evidence type="ECO:0000259" key="9">
    <source>
        <dbReference type="SMART" id="SM00941"/>
    </source>
</evidence>
<dbReference type="InterPro" id="IPR000312">
    <property type="entry name" value="Glycosyl_Trfase_fam3"/>
</dbReference>
<evidence type="ECO:0000256" key="7">
    <source>
        <dbReference type="ARBA" id="ARBA00048453"/>
    </source>
</evidence>
<dbReference type="Pfam" id="PF07831">
    <property type="entry name" value="PYNP_C"/>
    <property type="match status" value="1"/>
</dbReference>
<keyword evidence="11" id="KW-1185">Reference proteome</keyword>